<dbReference type="HOGENOM" id="CLU_027773_0_0_1"/>
<name>F1M5J7_RAT</name>
<dbReference type="Gene3D" id="1.10.238.10">
    <property type="entry name" value="EF-hand"/>
    <property type="match status" value="1"/>
</dbReference>
<dbReference type="OMA" id="FLSWVQS"/>
<keyword evidence="3" id="KW-0862">Zinc</keyword>
<dbReference type="GO" id="GO:0045202">
    <property type="term" value="C:synapse"/>
    <property type="evidence" value="ECO:0007669"/>
    <property type="project" value="GOC"/>
</dbReference>
<feature type="region of interest" description="Disordered" evidence="5">
    <location>
        <begin position="516"/>
        <end position="621"/>
    </location>
</feature>
<feature type="compositionally biased region" description="Polar residues" evidence="5">
    <location>
        <begin position="572"/>
        <end position="581"/>
    </location>
</feature>
<dbReference type="Gene3D" id="3.30.60.90">
    <property type="match status" value="1"/>
</dbReference>
<dbReference type="InParanoid" id="F1M5J7"/>
<dbReference type="RGD" id="2320917">
    <property type="gene designation" value="Dytn"/>
</dbReference>
<evidence type="ECO:0000313" key="9">
    <source>
        <dbReference type="RGD" id="2320917"/>
    </source>
</evidence>
<reference evidence="7" key="2">
    <citation type="submission" date="2025-08" db="UniProtKB">
        <authorList>
            <consortium name="Ensembl"/>
        </authorList>
    </citation>
    <scope>IDENTIFICATION</scope>
    <source>
        <strain evidence="7">Brown Norway</strain>
    </source>
</reference>
<dbReference type="InterPro" id="IPR000433">
    <property type="entry name" value="Znf_ZZ"/>
</dbReference>
<accession>F1M5J7</accession>
<dbReference type="eggNOG" id="KOG4286">
    <property type="taxonomic scope" value="Eukaryota"/>
</dbReference>
<dbReference type="Ensembl" id="ENSRNOT00000064447.5">
    <property type="protein sequence ID" value="ENSRNOP00000059439.5"/>
    <property type="gene ID" value="ENSRNOG00000042181.5"/>
</dbReference>
<keyword evidence="2 4" id="KW-0863">Zinc-finger</keyword>
<evidence type="ECO:0000256" key="3">
    <source>
        <dbReference type="ARBA" id="ARBA00022833"/>
    </source>
</evidence>
<dbReference type="PANTHER" id="PTHR12268:SF18">
    <property type="entry name" value="DYSTROTELIN"/>
    <property type="match status" value="1"/>
</dbReference>
<dbReference type="Pfam" id="PF09069">
    <property type="entry name" value="EF-hand_3"/>
    <property type="match status" value="1"/>
</dbReference>
<evidence type="ECO:0000256" key="1">
    <source>
        <dbReference type="ARBA" id="ARBA00022723"/>
    </source>
</evidence>
<dbReference type="SMART" id="SM00291">
    <property type="entry name" value="ZnF_ZZ"/>
    <property type="match status" value="1"/>
</dbReference>
<dbReference type="PaxDb" id="10116-ENSRNOP00000059439"/>
<keyword evidence="8" id="KW-1185">Reference proteome</keyword>
<dbReference type="InterPro" id="IPR043145">
    <property type="entry name" value="Znf_ZZ_sf"/>
</dbReference>
<dbReference type="SUPFAM" id="SSF57850">
    <property type="entry name" value="RING/U-box"/>
    <property type="match status" value="1"/>
</dbReference>
<feature type="domain" description="ZZ-type" evidence="6">
    <location>
        <begin position="264"/>
        <end position="320"/>
    </location>
</feature>
<feature type="compositionally biased region" description="Polar residues" evidence="5">
    <location>
        <begin position="601"/>
        <end position="617"/>
    </location>
</feature>
<dbReference type="STRING" id="10116.ENSRNOP00000059439"/>
<evidence type="ECO:0000256" key="5">
    <source>
        <dbReference type="SAM" id="MobiDB-lite"/>
    </source>
</evidence>
<dbReference type="SUPFAM" id="SSF47473">
    <property type="entry name" value="EF-hand"/>
    <property type="match status" value="2"/>
</dbReference>
<dbReference type="AGR" id="RGD:2320917"/>
<dbReference type="InterPro" id="IPR015153">
    <property type="entry name" value="EF-hand_dom_typ1"/>
</dbReference>
<gene>
    <name evidence="7 9" type="primary">Dytn</name>
    <name evidence="9" type="synonym">LOC100361043</name>
</gene>
<dbReference type="AlphaFoldDB" id="F1M5J7"/>
<evidence type="ECO:0000313" key="8">
    <source>
        <dbReference type="Proteomes" id="UP000002494"/>
    </source>
</evidence>
<dbReference type="InterPro" id="IPR011992">
    <property type="entry name" value="EF-hand-dom_pair"/>
</dbReference>
<dbReference type="Pfam" id="PF00569">
    <property type="entry name" value="ZZ"/>
    <property type="match status" value="1"/>
</dbReference>
<evidence type="ECO:0000256" key="4">
    <source>
        <dbReference type="PROSITE-ProRule" id="PRU00228"/>
    </source>
</evidence>
<dbReference type="Pfam" id="PF09068">
    <property type="entry name" value="EF-hand_2"/>
    <property type="match status" value="1"/>
</dbReference>
<evidence type="ECO:0000313" key="7">
    <source>
        <dbReference type="Ensembl" id="ENSRNOP00000059439.5"/>
    </source>
</evidence>
<keyword evidence="1" id="KW-0479">Metal-binding</keyword>
<dbReference type="PANTHER" id="PTHR12268">
    <property type="entry name" value="E3 UBIQUITIN-PROTEIN LIGASE KCMF1"/>
    <property type="match status" value="1"/>
</dbReference>
<dbReference type="GO" id="GO:0099536">
    <property type="term" value="P:synaptic signaling"/>
    <property type="evidence" value="ECO:0000318"/>
    <property type="project" value="GO_Central"/>
</dbReference>
<dbReference type="VEuPathDB" id="HostDB:ENSRNOG00000042181"/>
<dbReference type="GO" id="GO:0005886">
    <property type="term" value="C:plasma membrane"/>
    <property type="evidence" value="ECO:0000318"/>
    <property type="project" value="GO_Central"/>
</dbReference>
<protein>
    <submittedName>
        <fullName evidence="7">Dystrotelin</fullName>
    </submittedName>
</protein>
<reference evidence="7" key="1">
    <citation type="submission" date="2024-01" db="EMBL/GenBank/DDBJ databases">
        <title>GRCr8: a new rat reference genome assembly contstructed from accurate long reads and long range scaffolding.</title>
        <authorList>
            <person name="Doris P.A."/>
            <person name="Kalbfleisch T."/>
            <person name="Li K."/>
            <person name="Howe K."/>
            <person name="Wood J."/>
        </authorList>
    </citation>
    <scope>NUCLEOTIDE SEQUENCE [LARGE SCALE GENOMIC DNA]</scope>
    <source>
        <strain evidence="7">Brown Norway</strain>
    </source>
</reference>
<evidence type="ECO:0000259" key="6">
    <source>
        <dbReference type="PROSITE" id="PS50135"/>
    </source>
</evidence>
<dbReference type="Proteomes" id="UP000002494">
    <property type="component" value="Chromosome 9"/>
</dbReference>
<organism evidence="7 8">
    <name type="scientific">Rattus norvegicus</name>
    <name type="common">Rat</name>
    <dbReference type="NCBI Taxonomy" id="10116"/>
    <lineage>
        <taxon>Eukaryota</taxon>
        <taxon>Metazoa</taxon>
        <taxon>Chordata</taxon>
        <taxon>Craniata</taxon>
        <taxon>Vertebrata</taxon>
        <taxon>Euteleostomi</taxon>
        <taxon>Mammalia</taxon>
        <taxon>Eutheria</taxon>
        <taxon>Euarchontoglires</taxon>
        <taxon>Glires</taxon>
        <taxon>Rodentia</taxon>
        <taxon>Myomorpha</taxon>
        <taxon>Muroidea</taxon>
        <taxon>Muridae</taxon>
        <taxon>Murinae</taxon>
        <taxon>Rattus</taxon>
    </lineage>
</organism>
<evidence type="ECO:0000256" key="2">
    <source>
        <dbReference type="ARBA" id="ARBA00022771"/>
    </source>
</evidence>
<dbReference type="GeneTree" id="ENSGT00940000162403"/>
<dbReference type="GO" id="GO:0008270">
    <property type="term" value="F:zinc ion binding"/>
    <property type="evidence" value="ECO:0007669"/>
    <property type="project" value="UniProtKB-KW"/>
</dbReference>
<sequence length="698" mass="78902">MIHWLLLIHHPSSVKPTAENGSFLVTRTILPSVPSSQEFCEMDPNKQGALNRIENSVYRTAFKLRSIQTLCQLDLMSSSLIQQVLWHEHLGEVTVTSISVQQLFQELRELFQRTGMGSPVQVHPRAPELTLSLLMAMFDRTGSGILKLQPVAAALVALSGDSPLTKYRALFQLYAENNRRGDESQARMTRRVLRALLTDLQQIPTVVGESCSLCPVESAIHSCFRGVLSFGIKEEKFLSWAQSEPLVFLWLPTCYRLSASETVTHPVRCSVCRSFPIIGLRYRCLKCLDFDICELCFLSGLHKKSHQKSHTVMEDCVQMSATENTKLLFRSLRNNLPLRHHRAGAVGRQWLLDQLASGDSGSSHGQARLCIQYKGPKTPVYASSAGAVETAATERTRFLCQRSSPALQAIDSPHRQTVVNIKNELWRTRDSVNALHRERRFLRKQLQRYKHKLQGTYTLQENQNCRFETKIRELTINQDNLWTKLQQMRRDLQAMLQPPRPSSPQTTVLKIVHSLPDDGLWRGGNSSHIKSVTRDSPEWEPLPNSAKVNRKHKCQASSGKVPPDSESPEIIFQSTSKQSHPQKMPREVHSSPSARQEELQDSLQIPPTEVSSPTQTPGKEMDCFSEKRNDLEDEELQELLPRLLDAFSLDSSTGPQPLVDVELYGRAEQVCRAFSALVDQVTLPTWSKKKSRLKGPLV</sequence>
<dbReference type="InterPro" id="IPR050774">
    <property type="entry name" value="KCMF1/Dystrophin"/>
</dbReference>
<proteinExistence type="predicted"/>
<dbReference type="PROSITE" id="PS01357">
    <property type="entry name" value="ZF_ZZ_1"/>
    <property type="match status" value="1"/>
</dbReference>
<reference evidence="7" key="3">
    <citation type="submission" date="2025-09" db="UniProtKB">
        <authorList>
            <consortium name="Ensembl"/>
        </authorList>
    </citation>
    <scope>IDENTIFICATION</scope>
    <source>
        <strain evidence="7">Brown Norway</strain>
    </source>
</reference>
<dbReference type="PROSITE" id="PS50135">
    <property type="entry name" value="ZF_ZZ_2"/>
    <property type="match status" value="1"/>
</dbReference>
<dbReference type="InterPro" id="IPR015154">
    <property type="entry name" value="EF-hand_dom_typ2"/>
</dbReference>